<keyword evidence="3" id="KW-1185">Reference proteome</keyword>
<gene>
    <name evidence="2" type="ORF">CAUJ_LOCUS9796</name>
</gene>
<feature type="compositionally biased region" description="Polar residues" evidence="1">
    <location>
        <begin position="35"/>
        <end position="59"/>
    </location>
</feature>
<evidence type="ECO:0000313" key="2">
    <source>
        <dbReference type="EMBL" id="CAD6193877.1"/>
    </source>
</evidence>
<accession>A0A8S1HF74</accession>
<evidence type="ECO:0000256" key="1">
    <source>
        <dbReference type="SAM" id="MobiDB-lite"/>
    </source>
</evidence>
<sequence length="107" mass="11654">MSNGNMEQYITNGENLDEELSVLEFIKTLKRVESNDTIQSNGRESAPSGSTTGSTNDLLQSMRKRFVHRATEPIFHALEQHQVGSKDANSVPKAPTAPTAPAAPTTR</sequence>
<name>A0A8S1HF74_9PELO</name>
<dbReference type="OrthoDB" id="5866750at2759"/>
<dbReference type="EMBL" id="CAJGYM010000039">
    <property type="protein sequence ID" value="CAD6193877.1"/>
    <property type="molecule type" value="Genomic_DNA"/>
</dbReference>
<dbReference type="Proteomes" id="UP000835052">
    <property type="component" value="Unassembled WGS sequence"/>
</dbReference>
<feature type="region of interest" description="Disordered" evidence="1">
    <location>
        <begin position="77"/>
        <end position="107"/>
    </location>
</feature>
<protein>
    <submittedName>
        <fullName evidence="2">Uncharacterized protein</fullName>
    </submittedName>
</protein>
<reference evidence="2" key="1">
    <citation type="submission" date="2020-10" db="EMBL/GenBank/DDBJ databases">
        <authorList>
            <person name="Kikuchi T."/>
        </authorList>
    </citation>
    <scope>NUCLEOTIDE SEQUENCE</scope>
    <source>
        <strain evidence="2">NKZ352</strain>
    </source>
</reference>
<organism evidence="2 3">
    <name type="scientific">Caenorhabditis auriculariae</name>
    <dbReference type="NCBI Taxonomy" id="2777116"/>
    <lineage>
        <taxon>Eukaryota</taxon>
        <taxon>Metazoa</taxon>
        <taxon>Ecdysozoa</taxon>
        <taxon>Nematoda</taxon>
        <taxon>Chromadorea</taxon>
        <taxon>Rhabditida</taxon>
        <taxon>Rhabditina</taxon>
        <taxon>Rhabditomorpha</taxon>
        <taxon>Rhabditoidea</taxon>
        <taxon>Rhabditidae</taxon>
        <taxon>Peloderinae</taxon>
        <taxon>Caenorhabditis</taxon>
    </lineage>
</organism>
<feature type="region of interest" description="Disordered" evidence="1">
    <location>
        <begin position="31"/>
        <end position="60"/>
    </location>
</feature>
<dbReference type="AlphaFoldDB" id="A0A8S1HF74"/>
<evidence type="ECO:0000313" key="3">
    <source>
        <dbReference type="Proteomes" id="UP000835052"/>
    </source>
</evidence>
<comment type="caution">
    <text evidence="2">The sequence shown here is derived from an EMBL/GenBank/DDBJ whole genome shotgun (WGS) entry which is preliminary data.</text>
</comment>
<feature type="compositionally biased region" description="Low complexity" evidence="1">
    <location>
        <begin position="94"/>
        <end position="107"/>
    </location>
</feature>
<proteinExistence type="predicted"/>